<dbReference type="KEGG" id="fcz:IMF26_07580"/>
<reference evidence="2" key="2">
    <citation type="journal article" date="2023" name="Biology">
        <title>Prokaryotic Life Associated with Coal-Fire Gas Vents Revealed by Metagenomics.</title>
        <authorList>
            <person name="Kadnikov V.V."/>
            <person name="Mardanov A.V."/>
            <person name="Beletsky A.V."/>
            <person name="Karnachuk O.V."/>
            <person name="Ravin N.V."/>
        </authorList>
    </citation>
    <scope>NUCLEOTIDE SEQUENCE</scope>
    <source>
        <strain evidence="2">Bu02</strain>
    </source>
</reference>
<accession>A0AAT9LA47</accession>
<feature type="compositionally biased region" description="Basic and acidic residues" evidence="1">
    <location>
        <begin position="105"/>
        <end position="115"/>
    </location>
</feature>
<evidence type="ECO:0000313" key="2">
    <source>
        <dbReference type="EMBL" id="QUL97929.1"/>
    </source>
</evidence>
<dbReference type="EMBL" id="CP062796">
    <property type="protein sequence ID" value="QUL97929.1"/>
    <property type="molecule type" value="Genomic_DNA"/>
</dbReference>
<sequence length="115" mass="12195">MTFSQKVNSAGARAVASRRPSGPGADKGGKQKELLKACQDFEAMFLSLIWKNMAKSTGIDLGGWSILAEEAMGKKWAWSGGIGLAEVLYRSMSKSSPENSPGDDGSGRTRDHSGT</sequence>
<evidence type="ECO:0000256" key="1">
    <source>
        <dbReference type="SAM" id="MobiDB-lite"/>
    </source>
</evidence>
<feature type="region of interest" description="Disordered" evidence="1">
    <location>
        <begin position="1"/>
        <end position="31"/>
    </location>
</feature>
<feature type="region of interest" description="Disordered" evidence="1">
    <location>
        <begin position="93"/>
        <end position="115"/>
    </location>
</feature>
<name>A0AAT9LA47_9FIRM</name>
<proteinExistence type="predicted"/>
<organism evidence="2">
    <name type="scientific">Candidatus Fermentithermobacillus carboniphilus</name>
    <dbReference type="NCBI Taxonomy" id="3085328"/>
    <lineage>
        <taxon>Bacteria</taxon>
        <taxon>Bacillati</taxon>
        <taxon>Bacillota</taxon>
        <taxon>Candidatus Fermentithermobacillia</taxon>
        <taxon>Candidatus Fermentithermobacillales</taxon>
        <taxon>Candidatus Fermentithermobacillaceae</taxon>
        <taxon>Candidatus Fermentithermobacillus</taxon>
    </lineage>
</organism>
<reference evidence="2" key="1">
    <citation type="submission" date="2020-10" db="EMBL/GenBank/DDBJ databases">
        <authorList>
            <person name="Kadnikov V."/>
            <person name="Beletsky A.V."/>
            <person name="Mardanov A.V."/>
            <person name="Karnachuk O.V."/>
            <person name="Ravin N.V."/>
        </authorList>
    </citation>
    <scope>NUCLEOTIDE SEQUENCE</scope>
    <source>
        <strain evidence="2">Bu02</strain>
    </source>
</reference>
<gene>
    <name evidence="2" type="ORF">IMF26_07580</name>
</gene>
<protein>
    <recommendedName>
        <fullName evidence="3">Flagellar protein FlgJ N-terminal domain-containing protein</fullName>
    </recommendedName>
</protein>
<dbReference type="AlphaFoldDB" id="A0AAT9LA47"/>
<evidence type="ECO:0008006" key="3">
    <source>
        <dbReference type="Google" id="ProtNLM"/>
    </source>
</evidence>